<dbReference type="EMBL" id="VSSQ01003061">
    <property type="protein sequence ID" value="MPM18847.1"/>
    <property type="molecule type" value="Genomic_DNA"/>
</dbReference>
<keyword evidence="3 6" id="KW-0812">Transmembrane</keyword>
<name>A0A644XSG3_9ZZZZ</name>
<feature type="transmembrane region" description="Helical" evidence="6">
    <location>
        <begin position="295"/>
        <end position="314"/>
    </location>
</feature>
<feature type="transmembrane region" description="Helical" evidence="6">
    <location>
        <begin position="74"/>
        <end position="96"/>
    </location>
</feature>
<keyword evidence="4 6" id="KW-1133">Transmembrane helix</keyword>
<feature type="transmembrane region" description="Helical" evidence="6">
    <location>
        <begin position="48"/>
        <end position="67"/>
    </location>
</feature>
<evidence type="ECO:0000256" key="1">
    <source>
        <dbReference type="ARBA" id="ARBA00004651"/>
    </source>
</evidence>
<proteinExistence type="predicted"/>
<dbReference type="InterPro" id="IPR001851">
    <property type="entry name" value="ABC_transp_permease"/>
</dbReference>
<dbReference type="GO" id="GO:0005886">
    <property type="term" value="C:plasma membrane"/>
    <property type="evidence" value="ECO:0007669"/>
    <property type="project" value="UniProtKB-SubCell"/>
</dbReference>
<feature type="transmembrane region" description="Helical" evidence="6">
    <location>
        <begin position="15"/>
        <end position="36"/>
    </location>
</feature>
<evidence type="ECO:0000313" key="7">
    <source>
        <dbReference type="EMBL" id="MPM18847.1"/>
    </source>
</evidence>
<feature type="transmembrane region" description="Helical" evidence="6">
    <location>
        <begin position="102"/>
        <end position="123"/>
    </location>
</feature>
<feature type="transmembrane region" description="Helical" evidence="6">
    <location>
        <begin position="163"/>
        <end position="184"/>
    </location>
</feature>
<accession>A0A644XSG3</accession>
<protein>
    <submittedName>
        <fullName evidence="7">Ribose import permease protein RbsC</fullName>
    </submittedName>
</protein>
<gene>
    <name evidence="7" type="primary">rbsC_25</name>
    <name evidence="7" type="ORF">SDC9_65264</name>
</gene>
<feature type="transmembrane region" description="Helical" evidence="6">
    <location>
        <begin position="213"/>
        <end position="234"/>
    </location>
</feature>
<evidence type="ECO:0000256" key="5">
    <source>
        <dbReference type="ARBA" id="ARBA00023136"/>
    </source>
</evidence>
<organism evidence="7">
    <name type="scientific">bioreactor metagenome</name>
    <dbReference type="NCBI Taxonomy" id="1076179"/>
    <lineage>
        <taxon>unclassified sequences</taxon>
        <taxon>metagenomes</taxon>
        <taxon>ecological metagenomes</taxon>
    </lineage>
</organism>
<dbReference type="PANTHER" id="PTHR32196">
    <property type="entry name" value="ABC TRANSPORTER PERMEASE PROTEIN YPHD-RELATED-RELATED"/>
    <property type="match status" value="1"/>
</dbReference>
<evidence type="ECO:0000256" key="4">
    <source>
        <dbReference type="ARBA" id="ARBA00022989"/>
    </source>
</evidence>
<feature type="transmembrane region" description="Helical" evidence="6">
    <location>
        <begin position="246"/>
        <end position="264"/>
    </location>
</feature>
<keyword evidence="2" id="KW-1003">Cell membrane</keyword>
<evidence type="ECO:0000256" key="6">
    <source>
        <dbReference type="SAM" id="Phobius"/>
    </source>
</evidence>
<dbReference type="Pfam" id="PF02653">
    <property type="entry name" value="BPD_transp_2"/>
    <property type="match status" value="1"/>
</dbReference>
<keyword evidence="5 6" id="KW-0472">Membrane</keyword>
<dbReference type="CDD" id="cd06579">
    <property type="entry name" value="TM_PBP1_transp_AraH_like"/>
    <property type="match status" value="1"/>
</dbReference>
<comment type="caution">
    <text evidence="7">The sequence shown here is derived from an EMBL/GenBank/DDBJ whole genome shotgun (WGS) entry which is preliminary data.</text>
</comment>
<reference evidence="7" key="1">
    <citation type="submission" date="2019-08" db="EMBL/GenBank/DDBJ databases">
        <authorList>
            <person name="Kucharzyk K."/>
            <person name="Murdoch R.W."/>
            <person name="Higgins S."/>
            <person name="Loffler F."/>
        </authorList>
    </citation>
    <scope>NUCLEOTIDE SEQUENCE</scope>
</reference>
<dbReference type="GO" id="GO:0022857">
    <property type="term" value="F:transmembrane transporter activity"/>
    <property type="evidence" value="ECO:0007669"/>
    <property type="project" value="InterPro"/>
</dbReference>
<evidence type="ECO:0000256" key="3">
    <source>
        <dbReference type="ARBA" id="ARBA00022692"/>
    </source>
</evidence>
<comment type="subcellular location">
    <subcellularLocation>
        <location evidence="1">Cell membrane</location>
        <topology evidence="1">Multi-pass membrane protein</topology>
    </subcellularLocation>
</comment>
<dbReference type="AlphaFoldDB" id="A0A644XSG3"/>
<sequence length="325" mass="34806">MLKRAYQSFKKQDSFFGALASAAFFLVLALFSPYFFQTNNLLSMQALIAPRAIMAIGMMLVVIIGMFDLSVGSVMGLAGILCGFLLSQGVAVPLAILLSVGLGALIGLLNGVLVAVCNIIPLIVTIGTMYIFRGFCEMIMTSNLAMSLRGFPQSFLNFGSMTFLGVYPMLWIMIALLVATEFILKRTYFGRQLYYIGGNPSSARSLGFNVKGAIIVCFVISGTLAALAGVLSIARFQSASRYLGQGLQMDILIACIIGGGSLMGGKGDMKGAFFGTAFVALLENAFNLFEINSLFKSVVVGAALILVVLFDGYVHLKKMRELGKV</sequence>
<evidence type="ECO:0000256" key="2">
    <source>
        <dbReference type="ARBA" id="ARBA00022475"/>
    </source>
</evidence>